<dbReference type="PANTHER" id="PTHR30349">
    <property type="entry name" value="PHAGE INTEGRASE-RELATED"/>
    <property type="match status" value="1"/>
</dbReference>
<dbReference type="PROSITE" id="PS51900">
    <property type="entry name" value="CB"/>
    <property type="match status" value="1"/>
</dbReference>
<dbReference type="KEGG" id="mer:MMINT_16990"/>
<evidence type="ECO:0000259" key="6">
    <source>
        <dbReference type="PROSITE" id="PS51900"/>
    </source>
</evidence>
<dbReference type="Gene3D" id="1.10.150.130">
    <property type="match status" value="1"/>
</dbReference>
<dbReference type="InterPro" id="IPR010998">
    <property type="entry name" value="Integrase_recombinase_N"/>
</dbReference>
<evidence type="ECO:0008006" key="9">
    <source>
        <dbReference type="Google" id="ProtNLM"/>
    </source>
</evidence>
<dbReference type="GO" id="GO:0003677">
    <property type="term" value="F:DNA binding"/>
    <property type="evidence" value="ECO:0007669"/>
    <property type="project" value="UniProtKB-UniRule"/>
</dbReference>
<name>R9TBA5_METII</name>
<dbReference type="AlphaFoldDB" id="R9TBA5"/>
<dbReference type="InterPro" id="IPR044068">
    <property type="entry name" value="CB"/>
</dbReference>
<dbReference type="InParanoid" id="R9TBA5"/>
<evidence type="ECO:0000256" key="1">
    <source>
        <dbReference type="ARBA" id="ARBA00022908"/>
    </source>
</evidence>
<evidence type="ECO:0000256" key="2">
    <source>
        <dbReference type="ARBA" id="ARBA00023125"/>
    </source>
</evidence>
<dbReference type="RefSeq" id="WP_020449516.1">
    <property type="nucleotide sequence ID" value="NC_021353.1"/>
</dbReference>
<proteinExistence type="predicted"/>
<keyword evidence="1" id="KW-0229">DNA integration</keyword>
<dbReference type="GO" id="GO:0006310">
    <property type="term" value="P:DNA recombination"/>
    <property type="evidence" value="ECO:0007669"/>
    <property type="project" value="UniProtKB-KW"/>
</dbReference>
<organism evidence="7 8">
    <name type="scientific">Methanomassiliicoccus intestinalis (strain Issoire-Mx1)</name>
    <dbReference type="NCBI Taxonomy" id="1295009"/>
    <lineage>
        <taxon>Archaea</taxon>
        <taxon>Methanobacteriati</taxon>
        <taxon>Thermoplasmatota</taxon>
        <taxon>Thermoplasmata</taxon>
        <taxon>Methanomassiliicoccales</taxon>
        <taxon>Methanomassiliicoccaceae</taxon>
        <taxon>Methanomassiliicoccus</taxon>
    </lineage>
</organism>
<dbReference type="PANTHER" id="PTHR30349:SF41">
    <property type="entry name" value="INTEGRASE_RECOMBINASE PROTEIN MJ0367-RELATED"/>
    <property type="match status" value="1"/>
</dbReference>
<dbReference type="PROSITE" id="PS51898">
    <property type="entry name" value="TYR_RECOMBINASE"/>
    <property type="match status" value="1"/>
</dbReference>
<gene>
    <name evidence="7" type="ORF">MMINT_16990</name>
</gene>
<dbReference type="GeneID" id="41324058"/>
<protein>
    <recommendedName>
        <fullName evidence="9">Site-specific recombinase XerD</fullName>
    </recommendedName>
</protein>
<accession>R9TBA5</accession>
<sequence length="313" mass="36302">MGRYPTTIETCTEKLCEHIKNEEFAMDSTVRYYRNQVQCVFRILHQRDETLLPYTVTKDDVKWLLDTLIDGEYAVNTIKGYMQALRRICIFYNNTAVHETKYRLQYDTRPNADWLTLEQGEQLVAVKKTVPQELVIHLELCTGLRRVEVARLKTSSIKNGYLDVLGKGRMGGKPRVVPFHKDTQKIVNMYAEYRHGLVTRSMNHWGADVDIPDQFMIWIDENDVLHPYSTVKTTGIDKIVAGVERSLPFHFSNHTLRRTFGRTLHKAKAPLVSIMKLLGHDDVKTTIQYLGLNFDDMTEAMELSPFSYEFSTE</sequence>
<dbReference type="InterPro" id="IPR013762">
    <property type="entry name" value="Integrase-like_cat_sf"/>
</dbReference>
<dbReference type="InterPro" id="IPR050090">
    <property type="entry name" value="Tyrosine_recombinase_XerCD"/>
</dbReference>
<reference evidence="7 8" key="1">
    <citation type="journal article" date="2013" name="Genome Announc.">
        <title>Genome sequence of 'Candidatus Methanomassiliicoccus intestinalis' Issoire-Mx1, a third thermoplasmatales-related methanogenic archaeon from human feces.</title>
        <authorList>
            <person name="Borrel G."/>
            <person name="Harris H.M."/>
            <person name="Parisot N."/>
            <person name="Gaci N."/>
            <person name="Tottey W."/>
            <person name="Mihajlovski A."/>
            <person name="Deane J."/>
            <person name="Gribaldo S."/>
            <person name="Bardot O."/>
            <person name="Peyretaillade E."/>
            <person name="Peyret P."/>
            <person name="O'Toole P.W."/>
            <person name="Brugere J.F."/>
        </authorList>
    </citation>
    <scope>NUCLEOTIDE SEQUENCE [LARGE SCALE GENOMIC DNA]</scope>
    <source>
        <strain evidence="7 8">Issoire-Mx1</strain>
    </source>
</reference>
<dbReference type="SUPFAM" id="SSF56349">
    <property type="entry name" value="DNA breaking-rejoining enzymes"/>
    <property type="match status" value="1"/>
</dbReference>
<dbReference type="EMBL" id="CP005934">
    <property type="protein sequence ID" value="AGN26991.1"/>
    <property type="molecule type" value="Genomic_DNA"/>
</dbReference>
<evidence type="ECO:0000313" key="7">
    <source>
        <dbReference type="EMBL" id="AGN26991.1"/>
    </source>
</evidence>
<dbReference type="Proteomes" id="UP000014070">
    <property type="component" value="Chromosome"/>
</dbReference>
<dbReference type="InterPro" id="IPR011010">
    <property type="entry name" value="DNA_brk_join_enz"/>
</dbReference>
<feature type="domain" description="Core-binding (CB)" evidence="6">
    <location>
        <begin position="6"/>
        <end position="93"/>
    </location>
</feature>
<dbReference type="HOGENOM" id="CLU_887398_0_0_2"/>
<evidence type="ECO:0000256" key="3">
    <source>
        <dbReference type="ARBA" id="ARBA00023172"/>
    </source>
</evidence>
<dbReference type="GO" id="GO:0015074">
    <property type="term" value="P:DNA integration"/>
    <property type="evidence" value="ECO:0007669"/>
    <property type="project" value="UniProtKB-KW"/>
</dbReference>
<dbReference type="Gene3D" id="1.10.443.10">
    <property type="entry name" value="Intergrase catalytic core"/>
    <property type="match status" value="1"/>
</dbReference>
<keyword evidence="2 4" id="KW-0238">DNA-binding</keyword>
<dbReference type="CDD" id="cd00397">
    <property type="entry name" value="DNA_BRE_C"/>
    <property type="match status" value="1"/>
</dbReference>
<keyword evidence="8" id="KW-1185">Reference proteome</keyword>
<feature type="domain" description="Tyr recombinase" evidence="5">
    <location>
        <begin position="110"/>
        <end position="302"/>
    </location>
</feature>
<evidence type="ECO:0000313" key="8">
    <source>
        <dbReference type="Proteomes" id="UP000014070"/>
    </source>
</evidence>
<dbReference type="OrthoDB" id="53400at2157"/>
<evidence type="ECO:0000259" key="5">
    <source>
        <dbReference type="PROSITE" id="PS51898"/>
    </source>
</evidence>
<dbReference type="InterPro" id="IPR002104">
    <property type="entry name" value="Integrase_catalytic"/>
</dbReference>
<evidence type="ECO:0000256" key="4">
    <source>
        <dbReference type="PROSITE-ProRule" id="PRU01248"/>
    </source>
</evidence>
<dbReference type="STRING" id="1295009.MMINT_16990"/>
<dbReference type="Pfam" id="PF00589">
    <property type="entry name" value="Phage_integrase"/>
    <property type="match status" value="1"/>
</dbReference>
<keyword evidence="3" id="KW-0233">DNA recombination</keyword>